<sequence length="184" mass="20536">MPQLTTPHVRFRASFADAMKEFEAEGRGAVGDDTSIGQDLRRWRRRWHDPAVFASYVAGLRAEADETIPMIRPGRVHCTTLWYVDGDTYLGRIAIRHSLTGWLREQGGHIGYDVRPTARRRGHATAMLRDALPVARNLGLAEVLVTCDHDNAGSRKVIEANGGVFEDRRGLKLRYWVATGAGQA</sequence>
<dbReference type="RefSeq" id="WP_344289496.1">
    <property type="nucleotide sequence ID" value="NZ_BAAAPF010000042.1"/>
</dbReference>
<dbReference type="Proteomes" id="UP001500443">
    <property type="component" value="Unassembled WGS sequence"/>
</dbReference>
<reference evidence="3" key="1">
    <citation type="journal article" date="2019" name="Int. J. Syst. Evol. Microbiol.">
        <title>The Global Catalogue of Microorganisms (GCM) 10K type strain sequencing project: providing services to taxonomists for standard genome sequencing and annotation.</title>
        <authorList>
            <consortium name="The Broad Institute Genomics Platform"/>
            <consortium name="The Broad Institute Genome Sequencing Center for Infectious Disease"/>
            <person name="Wu L."/>
            <person name="Ma J."/>
        </authorList>
    </citation>
    <scope>NUCLEOTIDE SEQUENCE [LARGE SCALE GENOMIC DNA]</scope>
    <source>
        <strain evidence="3">JCM 15481</strain>
    </source>
</reference>
<evidence type="ECO:0000313" key="3">
    <source>
        <dbReference type="Proteomes" id="UP001500443"/>
    </source>
</evidence>
<name>A0ABP5JJ39_9ACTN</name>
<dbReference type="PANTHER" id="PTHR39173">
    <property type="entry name" value="ACETYLTRANSFERASE"/>
    <property type="match status" value="1"/>
</dbReference>
<evidence type="ECO:0000259" key="1">
    <source>
        <dbReference type="PROSITE" id="PS51186"/>
    </source>
</evidence>
<dbReference type="EMBL" id="BAAAPF010000042">
    <property type="protein sequence ID" value="GAA2118715.1"/>
    <property type="molecule type" value="Genomic_DNA"/>
</dbReference>
<dbReference type="InterPro" id="IPR016181">
    <property type="entry name" value="Acyl_CoA_acyltransferase"/>
</dbReference>
<comment type="caution">
    <text evidence="2">The sequence shown here is derived from an EMBL/GenBank/DDBJ whole genome shotgun (WGS) entry which is preliminary data.</text>
</comment>
<keyword evidence="3" id="KW-1185">Reference proteome</keyword>
<gene>
    <name evidence="2" type="ORF">GCM10009802_20530</name>
</gene>
<dbReference type="PROSITE" id="PS51186">
    <property type="entry name" value="GNAT"/>
    <property type="match status" value="1"/>
</dbReference>
<organism evidence="2 3">
    <name type="scientific">Streptomyces synnematoformans</name>
    <dbReference type="NCBI Taxonomy" id="415721"/>
    <lineage>
        <taxon>Bacteria</taxon>
        <taxon>Bacillati</taxon>
        <taxon>Actinomycetota</taxon>
        <taxon>Actinomycetes</taxon>
        <taxon>Kitasatosporales</taxon>
        <taxon>Streptomycetaceae</taxon>
        <taxon>Streptomyces</taxon>
    </lineage>
</organism>
<dbReference type="SUPFAM" id="SSF55729">
    <property type="entry name" value="Acyl-CoA N-acyltransferases (Nat)"/>
    <property type="match status" value="1"/>
</dbReference>
<dbReference type="Gene3D" id="3.40.630.30">
    <property type="match status" value="1"/>
</dbReference>
<dbReference type="PANTHER" id="PTHR39173:SF1">
    <property type="entry name" value="ACETYLTRANSFERASE"/>
    <property type="match status" value="1"/>
</dbReference>
<evidence type="ECO:0000313" key="2">
    <source>
        <dbReference type="EMBL" id="GAA2118715.1"/>
    </source>
</evidence>
<feature type="domain" description="N-acetyltransferase" evidence="1">
    <location>
        <begin position="24"/>
        <end position="184"/>
    </location>
</feature>
<proteinExistence type="predicted"/>
<dbReference type="Pfam" id="PF13302">
    <property type="entry name" value="Acetyltransf_3"/>
    <property type="match status" value="1"/>
</dbReference>
<protein>
    <submittedName>
        <fullName evidence="2">GNAT family N-acetyltransferase</fullName>
    </submittedName>
</protein>
<dbReference type="InterPro" id="IPR000182">
    <property type="entry name" value="GNAT_dom"/>
</dbReference>
<accession>A0ABP5JJ39</accession>